<gene>
    <name evidence="2" type="ORF">H4W26_000330</name>
</gene>
<organism evidence="2 3">
    <name type="scientific">Nesterenkonia halotolerans</name>
    <dbReference type="NCBI Taxonomy" id="225325"/>
    <lineage>
        <taxon>Bacteria</taxon>
        <taxon>Bacillati</taxon>
        <taxon>Actinomycetota</taxon>
        <taxon>Actinomycetes</taxon>
        <taxon>Micrococcales</taxon>
        <taxon>Micrococcaceae</taxon>
        <taxon>Nesterenkonia</taxon>
    </lineage>
</organism>
<proteinExistence type="predicted"/>
<evidence type="ECO:0000256" key="1">
    <source>
        <dbReference type="SAM" id="Phobius"/>
    </source>
</evidence>
<protein>
    <submittedName>
        <fullName evidence="2">Uncharacterized protein</fullName>
    </submittedName>
</protein>
<name>A0ABR9J3J1_9MICC</name>
<keyword evidence="1" id="KW-1133">Transmembrane helix</keyword>
<keyword evidence="1" id="KW-0472">Membrane</keyword>
<evidence type="ECO:0000313" key="3">
    <source>
        <dbReference type="Proteomes" id="UP000636579"/>
    </source>
</evidence>
<accession>A0ABR9J3J1</accession>
<dbReference type="Proteomes" id="UP000636579">
    <property type="component" value="Unassembled WGS sequence"/>
</dbReference>
<dbReference type="RefSeq" id="WP_192590446.1">
    <property type="nucleotide sequence ID" value="NZ_JADBEE010000001.1"/>
</dbReference>
<comment type="caution">
    <text evidence="2">The sequence shown here is derived from an EMBL/GenBank/DDBJ whole genome shotgun (WGS) entry which is preliminary data.</text>
</comment>
<evidence type="ECO:0000313" key="2">
    <source>
        <dbReference type="EMBL" id="MBE1513575.1"/>
    </source>
</evidence>
<keyword evidence="1" id="KW-0812">Transmembrane</keyword>
<sequence>MLNLHVLATVLGAETEEHHALPIEAHWYGIIMFALLLLLLLVTLGFANKGRELPAQTHGDH</sequence>
<reference evidence="2 3" key="1">
    <citation type="submission" date="2020-10" db="EMBL/GenBank/DDBJ databases">
        <title>Sequencing the genomes of 1000 actinobacteria strains.</title>
        <authorList>
            <person name="Klenk H.-P."/>
        </authorList>
    </citation>
    <scope>NUCLEOTIDE SEQUENCE [LARGE SCALE GENOMIC DNA]</scope>
    <source>
        <strain evidence="2 3">DSM 15474</strain>
    </source>
</reference>
<dbReference type="EMBL" id="JADBEE010000001">
    <property type="protein sequence ID" value="MBE1513575.1"/>
    <property type="molecule type" value="Genomic_DNA"/>
</dbReference>
<feature type="transmembrane region" description="Helical" evidence="1">
    <location>
        <begin position="25"/>
        <end position="47"/>
    </location>
</feature>
<keyword evidence="3" id="KW-1185">Reference proteome</keyword>